<reference evidence="1" key="1">
    <citation type="submission" date="2020-07" db="EMBL/GenBank/DDBJ databases">
        <title>The High-quality genome of the commercially important snow crab, Chionoecetes opilio.</title>
        <authorList>
            <person name="Jeong J.-H."/>
            <person name="Ryu S."/>
        </authorList>
    </citation>
    <scope>NUCLEOTIDE SEQUENCE</scope>
    <source>
        <strain evidence="1">MADBK_172401_WGS</strain>
        <tissue evidence="1">Digestive gland</tissue>
    </source>
</reference>
<name>A0A8J4Y434_CHIOP</name>
<dbReference type="OrthoDB" id="6376845at2759"/>
<evidence type="ECO:0000313" key="2">
    <source>
        <dbReference type="Proteomes" id="UP000770661"/>
    </source>
</evidence>
<dbReference type="Proteomes" id="UP000770661">
    <property type="component" value="Unassembled WGS sequence"/>
</dbReference>
<gene>
    <name evidence="1" type="ORF">GWK47_009808</name>
</gene>
<accession>A0A8J4Y434</accession>
<keyword evidence="2" id="KW-1185">Reference proteome</keyword>
<dbReference type="AlphaFoldDB" id="A0A8J4Y434"/>
<proteinExistence type="predicted"/>
<organism evidence="1 2">
    <name type="scientific">Chionoecetes opilio</name>
    <name type="common">Atlantic snow crab</name>
    <name type="synonym">Cancer opilio</name>
    <dbReference type="NCBI Taxonomy" id="41210"/>
    <lineage>
        <taxon>Eukaryota</taxon>
        <taxon>Metazoa</taxon>
        <taxon>Ecdysozoa</taxon>
        <taxon>Arthropoda</taxon>
        <taxon>Crustacea</taxon>
        <taxon>Multicrustacea</taxon>
        <taxon>Malacostraca</taxon>
        <taxon>Eumalacostraca</taxon>
        <taxon>Eucarida</taxon>
        <taxon>Decapoda</taxon>
        <taxon>Pleocyemata</taxon>
        <taxon>Brachyura</taxon>
        <taxon>Eubrachyura</taxon>
        <taxon>Majoidea</taxon>
        <taxon>Majidae</taxon>
        <taxon>Chionoecetes</taxon>
    </lineage>
</organism>
<evidence type="ECO:0000313" key="1">
    <source>
        <dbReference type="EMBL" id="KAG0716411.1"/>
    </source>
</evidence>
<comment type="caution">
    <text evidence="1">The sequence shown here is derived from an EMBL/GenBank/DDBJ whole genome shotgun (WGS) entry which is preliminary data.</text>
</comment>
<protein>
    <submittedName>
        <fullName evidence="1">Uncharacterized protein</fullName>
    </submittedName>
</protein>
<sequence length="175" mass="20044">MCEDKLRELTVMVFCPRLENVRVLANVPPKEDLCGMIVDRKVEKRCLQCFSWAGHISQREEKFVSQASQGLKYIMKSTLVDHGAPTILSVQAMASILQLPGIKHLARESVSACRDKYISERHWKNDMREETEEQELEDLMEFESGAGAMLLETVMHDDFFLPVPEWLEGSAWSVL</sequence>
<dbReference type="EMBL" id="JACEEZ010018908">
    <property type="protein sequence ID" value="KAG0716411.1"/>
    <property type="molecule type" value="Genomic_DNA"/>
</dbReference>